<dbReference type="EMBL" id="PQXM01001831">
    <property type="protein sequence ID" value="TGO50241.1"/>
    <property type="molecule type" value="Genomic_DNA"/>
</dbReference>
<keyword evidence="2" id="KW-1185">Reference proteome</keyword>
<accession>A0A4Z1HNH2</accession>
<evidence type="ECO:0000313" key="2">
    <source>
        <dbReference type="Proteomes" id="UP000297229"/>
    </source>
</evidence>
<dbReference type="AlphaFoldDB" id="A0A4Z1HNH2"/>
<proteinExistence type="predicted"/>
<sequence>MEMPLHISLRGSAPQHYGTNTFVSPQHNGNAPPYRNGLNATSPQHYSVNPPAAAYSINPPTGPQHYGVNLVPIPHNLNAPVAPFLINPSADLNPTPPNFSSFIRSTQESYTQSLAQDKASLEAQKAALQAYHQGLKDREKDRKFAFLENVCRNARLGETDI</sequence>
<comment type="caution">
    <text evidence="1">The sequence shown here is derived from an EMBL/GenBank/DDBJ whole genome shotgun (WGS) entry which is preliminary data.</text>
</comment>
<evidence type="ECO:0000313" key="1">
    <source>
        <dbReference type="EMBL" id="TGO50241.1"/>
    </source>
</evidence>
<dbReference type="Proteomes" id="UP000297229">
    <property type="component" value="Unassembled WGS sequence"/>
</dbReference>
<gene>
    <name evidence="1" type="ORF">BELL_1833g00010</name>
</gene>
<protein>
    <submittedName>
        <fullName evidence="1">Uncharacterized protein</fullName>
    </submittedName>
</protein>
<reference evidence="1 2" key="1">
    <citation type="submission" date="2017-12" db="EMBL/GenBank/DDBJ databases">
        <title>Comparative genomics of Botrytis spp.</title>
        <authorList>
            <person name="Valero-Jimenez C.A."/>
            <person name="Tapia P."/>
            <person name="Veloso J."/>
            <person name="Silva-Moreno E."/>
            <person name="Staats M."/>
            <person name="Valdes J.H."/>
            <person name="Van Kan J.A.L."/>
        </authorList>
    </citation>
    <scope>NUCLEOTIDE SEQUENCE [LARGE SCALE GENOMIC DNA]</scope>
    <source>
        <strain evidence="1 2">Be9601</strain>
    </source>
</reference>
<name>A0A4Z1HNH2_9HELO</name>
<organism evidence="1 2">
    <name type="scientific">Botrytis elliptica</name>
    <dbReference type="NCBI Taxonomy" id="278938"/>
    <lineage>
        <taxon>Eukaryota</taxon>
        <taxon>Fungi</taxon>
        <taxon>Dikarya</taxon>
        <taxon>Ascomycota</taxon>
        <taxon>Pezizomycotina</taxon>
        <taxon>Leotiomycetes</taxon>
        <taxon>Helotiales</taxon>
        <taxon>Sclerotiniaceae</taxon>
        <taxon>Botrytis</taxon>
    </lineage>
</organism>
<dbReference type="STRING" id="278938.A0A4Z1HNH2"/>